<sequence length="149" mass="14945">MITGRPPIPGLLVFLLAATTACSSSAPPPAETAAAVPGYTSPPGAPDICARLAGSTHFVGIPQAAGRLAAGTQVVEARTALAAARRELRAIVAELPDGEAAELRGATEAVVAALLGVLDEPLTQQAREALLDGMDDLVAELEPACGFPA</sequence>
<feature type="signal peptide" evidence="1">
    <location>
        <begin position="1"/>
        <end position="26"/>
    </location>
</feature>
<evidence type="ECO:0000313" key="3">
    <source>
        <dbReference type="Proteomes" id="UP000322499"/>
    </source>
</evidence>
<keyword evidence="1" id="KW-0732">Signal</keyword>
<protein>
    <submittedName>
        <fullName evidence="2">Uncharacterized protein</fullName>
    </submittedName>
</protein>
<keyword evidence="3" id="KW-1185">Reference proteome</keyword>
<feature type="chain" id="PRO_5038598848" evidence="1">
    <location>
        <begin position="27"/>
        <end position="149"/>
    </location>
</feature>
<evidence type="ECO:0000256" key="1">
    <source>
        <dbReference type="SAM" id="SignalP"/>
    </source>
</evidence>
<evidence type="ECO:0000313" key="2">
    <source>
        <dbReference type="EMBL" id="TYP86883.1"/>
    </source>
</evidence>
<proteinExistence type="predicted"/>
<dbReference type="RefSeq" id="WP_166533690.1">
    <property type="nucleotide sequence ID" value="NZ_VNHW01000008.1"/>
</dbReference>
<dbReference type="PROSITE" id="PS51257">
    <property type="entry name" value="PROKAR_LIPOPROTEIN"/>
    <property type="match status" value="1"/>
</dbReference>
<accession>A0A5S5CT35</accession>
<dbReference type="AlphaFoldDB" id="A0A5S5CT35"/>
<dbReference type="EMBL" id="VNHW01000008">
    <property type="protein sequence ID" value="TYP86883.1"/>
    <property type="molecule type" value="Genomic_DNA"/>
</dbReference>
<dbReference type="Proteomes" id="UP000322499">
    <property type="component" value="Unassembled WGS sequence"/>
</dbReference>
<gene>
    <name evidence="2" type="ORF">BD833_108168</name>
</gene>
<organism evidence="2 3">
    <name type="scientific">Blastococcus xanthinilyticus</name>
    <dbReference type="NCBI Taxonomy" id="1564164"/>
    <lineage>
        <taxon>Bacteria</taxon>
        <taxon>Bacillati</taxon>
        <taxon>Actinomycetota</taxon>
        <taxon>Actinomycetes</taxon>
        <taxon>Geodermatophilales</taxon>
        <taxon>Geodermatophilaceae</taxon>
        <taxon>Blastococcus</taxon>
    </lineage>
</organism>
<name>A0A5S5CT35_9ACTN</name>
<reference evidence="2 3" key="1">
    <citation type="submission" date="2019-07" db="EMBL/GenBank/DDBJ databases">
        <title>Genomic Encyclopedia of Archaeal and Bacterial Type Strains, Phase II (KMG-II): from individual species to whole genera.</title>
        <authorList>
            <person name="Goeker M."/>
        </authorList>
    </citation>
    <scope>NUCLEOTIDE SEQUENCE [LARGE SCALE GENOMIC DNA]</scope>
    <source>
        <strain evidence="2 3">DSM 46842</strain>
    </source>
</reference>
<comment type="caution">
    <text evidence="2">The sequence shown here is derived from an EMBL/GenBank/DDBJ whole genome shotgun (WGS) entry which is preliminary data.</text>
</comment>